<dbReference type="SUPFAM" id="SSF56349">
    <property type="entry name" value="DNA breaking-rejoining enzymes"/>
    <property type="match status" value="1"/>
</dbReference>
<dbReference type="PANTHER" id="PTHR30349:SF64">
    <property type="entry name" value="PROPHAGE INTEGRASE INTD-RELATED"/>
    <property type="match status" value="1"/>
</dbReference>
<evidence type="ECO:0000256" key="3">
    <source>
        <dbReference type="ARBA" id="ARBA00023172"/>
    </source>
</evidence>
<evidence type="ECO:0000313" key="8">
    <source>
        <dbReference type="Proteomes" id="UP000238937"/>
    </source>
</evidence>
<dbReference type="Proteomes" id="UP000238937">
    <property type="component" value="Unassembled WGS sequence"/>
</dbReference>
<keyword evidence="2 4" id="KW-0238">DNA-binding</keyword>
<keyword evidence="3" id="KW-0233">DNA recombination</keyword>
<dbReference type="InterPro" id="IPR010998">
    <property type="entry name" value="Integrase_recombinase_N"/>
</dbReference>
<organism evidence="7 8">
    <name type="scientific">Chamaesiphon polymorphus CCALA 037</name>
    <dbReference type="NCBI Taxonomy" id="2107692"/>
    <lineage>
        <taxon>Bacteria</taxon>
        <taxon>Bacillati</taxon>
        <taxon>Cyanobacteriota</taxon>
        <taxon>Cyanophyceae</taxon>
        <taxon>Gomontiellales</taxon>
        <taxon>Chamaesiphonaceae</taxon>
        <taxon>Chamaesiphon</taxon>
    </lineage>
</organism>
<evidence type="ECO:0000259" key="5">
    <source>
        <dbReference type="PROSITE" id="PS51898"/>
    </source>
</evidence>
<name>A0A2T1GGV0_9CYAN</name>
<dbReference type="PROSITE" id="PS51900">
    <property type="entry name" value="CB"/>
    <property type="match status" value="1"/>
</dbReference>
<evidence type="ECO:0000256" key="2">
    <source>
        <dbReference type="ARBA" id="ARBA00023125"/>
    </source>
</evidence>
<feature type="domain" description="Tyr recombinase" evidence="5">
    <location>
        <begin position="126"/>
        <end position="308"/>
    </location>
</feature>
<sequence length="314" mass="34685">MTIGNELSGIASVARDLDDVWGDFLKSHLSPRTQRTYATGINDFFLCLTGVGANGQQIRDFLDLPQHQAIGVVLKYQTKLVERGLAPSTINTRLSAIKSLSCYARKLGQCRFSLEDITHVRVEKYRDTSGVGVEAYRDILNEVDRSTAKGKRDYAILRLLWDNALRRGELVATNVGDFREGKLWIIGKGKTQQQSIDLAPRTVAALEEWLAVRAGAATDPIFIALDGRSRGKRLSGRSVARVVDWVATDAGVTKHLSPHRIRHSSITTFLDASGGDVRTAQRLSRHSRLDTLMIYDDNRKGLQAKASGVLADLV</sequence>
<dbReference type="InterPro" id="IPR013762">
    <property type="entry name" value="Integrase-like_cat_sf"/>
</dbReference>
<dbReference type="GO" id="GO:0006310">
    <property type="term" value="P:DNA recombination"/>
    <property type="evidence" value="ECO:0007669"/>
    <property type="project" value="UniProtKB-KW"/>
</dbReference>
<dbReference type="Gene3D" id="1.10.150.130">
    <property type="match status" value="1"/>
</dbReference>
<dbReference type="InterPro" id="IPR044068">
    <property type="entry name" value="CB"/>
</dbReference>
<dbReference type="InterPro" id="IPR002104">
    <property type="entry name" value="Integrase_catalytic"/>
</dbReference>
<dbReference type="GO" id="GO:0015074">
    <property type="term" value="P:DNA integration"/>
    <property type="evidence" value="ECO:0007669"/>
    <property type="project" value="InterPro"/>
</dbReference>
<dbReference type="GO" id="GO:0003677">
    <property type="term" value="F:DNA binding"/>
    <property type="evidence" value="ECO:0007669"/>
    <property type="project" value="UniProtKB-UniRule"/>
</dbReference>
<gene>
    <name evidence="7" type="ORF">C7B77_10585</name>
</gene>
<dbReference type="OrthoDB" id="550438at2"/>
<protein>
    <submittedName>
        <fullName evidence="7">Integrase</fullName>
    </submittedName>
</protein>
<comment type="similarity">
    <text evidence="1">Belongs to the 'phage' integrase family.</text>
</comment>
<comment type="caution">
    <text evidence="7">The sequence shown here is derived from an EMBL/GenBank/DDBJ whole genome shotgun (WGS) entry which is preliminary data.</text>
</comment>
<dbReference type="Pfam" id="PF00589">
    <property type="entry name" value="Phage_integrase"/>
    <property type="match status" value="1"/>
</dbReference>
<keyword evidence="8" id="KW-1185">Reference proteome</keyword>
<dbReference type="EMBL" id="PVWO01000106">
    <property type="protein sequence ID" value="PSB56837.1"/>
    <property type="molecule type" value="Genomic_DNA"/>
</dbReference>
<proteinExistence type="inferred from homology"/>
<dbReference type="PANTHER" id="PTHR30349">
    <property type="entry name" value="PHAGE INTEGRASE-RELATED"/>
    <property type="match status" value="1"/>
</dbReference>
<dbReference type="CDD" id="cd01195">
    <property type="entry name" value="INT_C_like_5"/>
    <property type="match status" value="1"/>
</dbReference>
<dbReference type="InterPro" id="IPR050090">
    <property type="entry name" value="Tyrosine_recombinase_XerCD"/>
</dbReference>
<evidence type="ECO:0000256" key="4">
    <source>
        <dbReference type="PROSITE-ProRule" id="PRU01248"/>
    </source>
</evidence>
<evidence type="ECO:0000259" key="6">
    <source>
        <dbReference type="PROSITE" id="PS51900"/>
    </source>
</evidence>
<dbReference type="AlphaFoldDB" id="A0A2T1GGV0"/>
<reference evidence="7 8" key="1">
    <citation type="submission" date="2018-03" db="EMBL/GenBank/DDBJ databases">
        <title>The ancient ancestry and fast evolution of plastids.</title>
        <authorList>
            <person name="Moore K.R."/>
            <person name="Magnabosco C."/>
            <person name="Momper L."/>
            <person name="Gold D.A."/>
            <person name="Bosak T."/>
            <person name="Fournier G.P."/>
        </authorList>
    </citation>
    <scope>NUCLEOTIDE SEQUENCE [LARGE SCALE GENOMIC DNA]</scope>
    <source>
        <strain evidence="7 8">CCALA 037</strain>
    </source>
</reference>
<evidence type="ECO:0000313" key="7">
    <source>
        <dbReference type="EMBL" id="PSB56837.1"/>
    </source>
</evidence>
<feature type="domain" description="Core-binding (CB)" evidence="6">
    <location>
        <begin position="12"/>
        <end position="105"/>
    </location>
</feature>
<dbReference type="InterPro" id="IPR011010">
    <property type="entry name" value="DNA_brk_join_enz"/>
</dbReference>
<accession>A0A2T1GGV0</accession>
<dbReference type="PROSITE" id="PS51898">
    <property type="entry name" value="TYR_RECOMBINASE"/>
    <property type="match status" value="1"/>
</dbReference>
<evidence type="ECO:0000256" key="1">
    <source>
        <dbReference type="ARBA" id="ARBA00008857"/>
    </source>
</evidence>
<dbReference type="Gene3D" id="1.10.443.10">
    <property type="entry name" value="Intergrase catalytic core"/>
    <property type="match status" value="1"/>
</dbReference>